<organism evidence="12 13">
    <name type="scientific">Lottia gigantea</name>
    <name type="common">Giant owl limpet</name>
    <dbReference type="NCBI Taxonomy" id="225164"/>
    <lineage>
        <taxon>Eukaryota</taxon>
        <taxon>Metazoa</taxon>
        <taxon>Spiralia</taxon>
        <taxon>Lophotrochozoa</taxon>
        <taxon>Mollusca</taxon>
        <taxon>Gastropoda</taxon>
        <taxon>Patellogastropoda</taxon>
        <taxon>Lottioidea</taxon>
        <taxon>Lottiidae</taxon>
        <taxon>Lottia</taxon>
    </lineage>
</organism>
<dbReference type="EMBL" id="KB202163">
    <property type="protein sequence ID" value="ESO91993.1"/>
    <property type="molecule type" value="Genomic_DNA"/>
</dbReference>
<dbReference type="KEGG" id="lgi:LOTGIDRAFT_233281"/>
<dbReference type="AlphaFoldDB" id="V3ZKV6"/>
<dbReference type="OrthoDB" id="406634at2759"/>
<sequence length="469" mass="53916">MASTIFRNNLRIQKSFQFNKLFTSSSAKGQSLVTRNRIPVVEKPVRKNTNSVFNKGSVTSHQTYFYSQHKSQVKNTGISESKIIKDGKLVEIFWNDGKKSNFHSIWLRYNCQCSNCTQPGSGQKKIDNTQIAHDILLESVDIQDDMVYLKWKGEIEHQGQVSLDYLNENSYSEADIIRRHSAVRMTKLAKEIPVVNYTDVINSKEAVYNWLYQINEYGLCLMKDVPTEEKAFISLANKIGPIQETNYGKTFSVKSEPNPVNIAYSTEELTLHMDLVYLESPPGLQLLHCLRFDDEVKGGKSTYLDVFHVVEQFKVSHPESFQILTQIPATFQKCHYERENPFHLVYQKPHITLNDYKEVIGVHWAPPFEGPLLVEEKNVEKYYKAYKDLAQAIHNSDNLLTYLMKPGDLMTFNNHRMLHGRGEIHLNGGIRHFKGCYVCIDEFKCKVQVLSNQVGDGQPPIHVGNQSWL</sequence>
<dbReference type="PANTHER" id="PTHR10696">
    <property type="entry name" value="GAMMA-BUTYROBETAINE HYDROXYLASE-RELATED"/>
    <property type="match status" value="1"/>
</dbReference>
<comment type="cofactor">
    <cofactor evidence="1">
        <name>Fe(2+)</name>
        <dbReference type="ChEBI" id="CHEBI:29033"/>
    </cofactor>
</comment>
<feature type="domain" description="Gamma-butyrobetaine hydroxylase-like N-terminal" evidence="11">
    <location>
        <begin position="84"/>
        <end position="165"/>
    </location>
</feature>
<proteinExistence type="inferred from homology"/>
<comment type="pathway">
    <text evidence="3">Amine and polyamine biosynthesis; carnitine biosynthesis.</text>
</comment>
<dbReference type="Pfam" id="PF02668">
    <property type="entry name" value="TauD"/>
    <property type="match status" value="1"/>
</dbReference>
<evidence type="ECO:0000256" key="1">
    <source>
        <dbReference type="ARBA" id="ARBA00001954"/>
    </source>
</evidence>
<keyword evidence="5" id="KW-0479">Metal-binding</keyword>
<dbReference type="CDD" id="cd00250">
    <property type="entry name" value="CAS_like"/>
    <property type="match status" value="1"/>
</dbReference>
<dbReference type="InterPro" id="IPR010376">
    <property type="entry name" value="GBBH-like_N"/>
</dbReference>
<gene>
    <name evidence="12" type="ORF">LOTGIDRAFT_233281</name>
</gene>
<dbReference type="GO" id="GO:0005739">
    <property type="term" value="C:mitochondrion"/>
    <property type="evidence" value="ECO:0007669"/>
    <property type="project" value="TreeGrafter"/>
</dbReference>
<evidence type="ECO:0000256" key="2">
    <source>
        <dbReference type="ARBA" id="ARBA00001961"/>
    </source>
</evidence>
<dbReference type="GO" id="GO:0045329">
    <property type="term" value="P:carnitine biosynthetic process"/>
    <property type="evidence" value="ECO:0007669"/>
    <property type="project" value="UniProtKB-UniPathway"/>
</dbReference>
<dbReference type="RefSeq" id="XP_009057305.1">
    <property type="nucleotide sequence ID" value="XM_009059057.1"/>
</dbReference>
<reference evidence="12 13" key="1">
    <citation type="journal article" date="2013" name="Nature">
        <title>Insights into bilaterian evolution from three spiralian genomes.</title>
        <authorList>
            <person name="Simakov O."/>
            <person name="Marletaz F."/>
            <person name="Cho S.J."/>
            <person name="Edsinger-Gonzales E."/>
            <person name="Havlak P."/>
            <person name="Hellsten U."/>
            <person name="Kuo D.H."/>
            <person name="Larsson T."/>
            <person name="Lv J."/>
            <person name="Arendt D."/>
            <person name="Savage R."/>
            <person name="Osoegawa K."/>
            <person name="de Jong P."/>
            <person name="Grimwood J."/>
            <person name="Chapman J.A."/>
            <person name="Shapiro H."/>
            <person name="Aerts A."/>
            <person name="Otillar R.P."/>
            <person name="Terry A.Y."/>
            <person name="Boore J.L."/>
            <person name="Grigoriev I.V."/>
            <person name="Lindberg D.R."/>
            <person name="Seaver E.C."/>
            <person name="Weisblat D.A."/>
            <person name="Putnam N.H."/>
            <person name="Rokhsar D.S."/>
        </authorList>
    </citation>
    <scope>NUCLEOTIDE SEQUENCE [LARGE SCALE GENOMIC DNA]</scope>
</reference>
<keyword evidence="13" id="KW-1185">Reference proteome</keyword>
<evidence type="ECO:0000259" key="11">
    <source>
        <dbReference type="Pfam" id="PF06155"/>
    </source>
</evidence>
<dbReference type="CTD" id="20249213"/>
<dbReference type="GO" id="GO:0016706">
    <property type="term" value="F:2-oxoglutarate-dependent dioxygenase activity"/>
    <property type="evidence" value="ECO:0007669"/>
    <property type="project" value="UniProtKB-ARBA"/>
</dbReference>
<dbReference type="HOGENOM" id="CLU_021859_2_2_1"/>
<dbReference type="OMA" id="GRHIIQC"/>
<dbReference type="FunFam" id="3.60.130.10:FF:000001">
    <property type="entry name" value="Trimethyllysine dioxygenase, mitochondrial"/>
    <property type="match status" value="1"/>
</dbReference>
<dbReference type="Gene3D" id="3.30.2020.30">
    <property type="match status" value="1"/>
</dbReference>
<dbReference type="SUPFAM" id="SSF51197">
    <property type="entry name" value="Clavaminate synthase-like"/>
    <property type="match status" value="1"/>
</dbReference>
<keyword evidence="8" id="KW-0560">Oxidoreductase</keyword>
<feature type="domain" description="TauD/TfdA-like" evidence="10">
    <location>
        <begin position="190"/>
        <end position="437"/>
    </location>
</feature>
<comment type="similarity">
    <text evidence="4">Belongs to the gamma-BBH/TMLD family.</text>
</comment>
<dbReference type="FunFam" id="3.30.2020.30:FF:000002">
    <property type="entry name" value="Putative gamma-butyrobetaine dioxygenase"/>
    <property type="match status" value="1"/>
</dbReference>
<dbReference type="InterPro" id="IPR003819">
    <property type="entry name" value="TauD/TfdA-like"/>
</dbReference>
<dbReference type="PANTHER" id="PTHR10696:SF25">
    <property type="entry name" value="OXIDOREDUCTASE AIM17-RELATED"/>
    <property type="match status" value="1"/>
</dbReference>
<protein>
    <recommendedName>
        <fullName evidence="14">Gamma-butyrobetaine dioxygenase</fullName>
    </recommendedName>
</protein>
<dbReference type="UniPathway" id="UPA00118"/>
<accession>V3ZKV6</accession>
<keyword evidence="6" id="KW-0124">Carnitine biosynthesis</keyword>
<dbReference type="Gene3D" id="3.60.130.10">
    <property type="entry name" value="Clavaminate synthase-like"/>
    <property type="match status" value="1"/>
</dbReference>
<dbReference type="GO" id="GO:0046872">
    <property type="term" value="F:metal ion binding"/>
    <property type="evidence" value="ECO:0007669"/>
    <property type="project" value="UniProtKB-KW"/>
</dbReference>
<evidence type="ECO:0000256" key="3">
    <source>
        <dbReference type="ARBA" id="ARBA00005022"/>
    </source>
</evidence>
<dbReference type="InterPro" id="IPR050411">
    <property type="entry name" value="AlphaKG_dependent_hydroxylases"/>
</dbReference>
<evidence type="ECO:0000256" key="5">
    <source>
        <dbReference type="ARBA" id="ARBA00022723"/>
    </source>
</evidence>
<evidence type="ECO:0000313" key="12">
    <source>
        <dbReference type="EMBL" id="ESO91993.1"/>
    </source>
</evidence>
<dbReference type="GeneID" id="20249213"/>
<dbReference type="InterPro" id="IPR042098">
    <property type="entry name" value="TauD-like_sf"/>
</dbReference>
<dbReference type="InterPro" id="IPR038492">
    <property type="entry name" value="GBBH-like_N_sf"/>
</dbReference>
<evidence type="ECO:0000256" key="7">
    <source>
        <dbReference type="ARBA" id="ARBA00022964"/>
    </source>
</evidence>
<evidence type="ECO:0008006" key="14">
    <source>
        <dbReference type="Google" id="ProtNLM"/>
    </source>
</evidence>
<evidence type="ECO:0000256" key="4">
    <source>
        <dbReference type="ARBA" id="ARBA00008654"/>
    </source>
</evidence>
<keyword evidence="9" id="KW-0408">Iron</keyword>
<dbReference type="STRING" id="225164.V3ZKV6"/>
<evidence type="ECO:0000256" key="8">
    <source>
        <dbReference type="ARBA" id="ARBA00023002"/>
    </source>
</evidence>
<evidence type="ECO:0000256" key="6">
    <source>
        <dbReference type="ARBA" id="ARBA00022873"/>
    </source>
</evidence>
<comment type="cofactor">
    <cofactor evidence="2">
        <name>L-ascorbate</name>
        <dbReference type="ChEBI" id="CHEBI:38290"/>
    </cofactor>
</comment>
<evidence type="ECO:0000259" key="10">
    <source>
        <dbReference type="Pfam" id="PF02668"/>
    </source>
</evidence>
<evidence type="ECO:0000313" key="13">
    <source>
        <dbReference type="Proteomes" id="UP000030746"/>
    </source>
</evidence>
<dbReference type="Proteomes" id="UP000030746">
    <property type="component" value="Unassembled WGS sequence"/>
</dbReference>
<keyword evidence="7" id="KW-0223">Dioxygenase</keyword>
<name>V3ZKV6_LOTGI</name>
<dbReference type="Pfam" id="PF06155">
    <property type="entry name" value="GBBH-like_N"/>
    <property type="match status" value="1"/>
</dbReference>
<evidence type="ECO:0000256" key="9">
    <source>
        <dbReference type="ARBA" id="ARBA00023004"/>
    </source>
</evidence>